<keyword evidence="2" id="KW-1185">Reference proteome</keyword>
<evidence type="ECO:0000313" key="1">
    <source>
        <dbReference type="EMBL" id="CAG5095798.1"/>
    </source>
</evidence>
<sequence length="99" mass="11103">MGLIPARNEYTCVRDFVCLVRLWVGAFVRVLVHQNKRQLLHKQTSGHRLYLSKMATTAETIINEGVSGECLFHIGAYGTLTRKHQQPYTVSMAGSVKGL</sequence>
<dbReference type="Proteomes" id="UP000786811">
    <property type="component" value="Unassembled WGS sequence"/>
</dbReference>
<dbReference type="AlphaFoldDB" id="A0A8J2HHK9"/>
<organism evidence="1 2">
    <name type="scientific">Cotesia congregata</name>
    <name type="common">Parasitoid wasp</name>
    <name type="synonym">Apanteles congregatus</name>
    <dbReference type="NCBI Taxonomy" id="51543"/>
    <lineage>
        <taxon>Eukaryota</taxon>
        <taxon>Metazoa</taxon>
        <taxon>Ecdysozoa</taxon>
        <taxon>Arthropoda</taxon>
        <taxon>Hexapoda</taxon>
        <taxon>Insecta</taxon>
        <taxon>Pterygota</taxon>
        <taxon>Neoptera</taxon>
        <taxon>Endopterygota</taxon>
        <taxon>Hymenoptera</taxon>
        <taxon>Apocrita</taxon>
        <taxon>Ichneumonoidea</taxon>
        <taxon>Braconidae</taxon>
        <taxon>Microgastrinae</taxon>
        <taxon>Cotesia</taxon>
    </lineage>
</organism>
<comment type="caution">
    <text evidence="1">The sequence shown here is derived from an EMBL/GenBank/DDBJ whole genome shotgun (WGS) entry which is preliminary data.</text>
</comment>
<accession>A0A8J2HHK9</accession>
<proteinExistence type="predicted"/>
<evidence type="ECO:0000313" key="2">
    <source>
        <dbReference type="Proteomes" id="UP000786811"/>
    </source>
</evidence>
<name>A0A8J2HHK9_COTCN</name>
<dbReference type="EMBL" id="CAJNRD030001121">
    <property type="protein sequence ID" value="CAG5095798.1"/>
    <property type="molecule type" value="Genomic_DNA"/>
</dbReference>
<protein>
    <submittedName>
        <fullName evidence="1">Uncharacterized protein</fullName>
    </submittedName>
</protein>
<gene>
    <name evidence="1" type="ORF">HICCMSTLAB_LOCUS7888</name>
</gene>
<reference evidence="1" key="1">
    <citation type="submission" date="2021-04" db="EMBL/GenBank/DDBJ databases">
        <authorList>
            <person name="Chebbi M.A.C M."/>
        </authorList>
    </citation>
    <scope>NUCLEOTIDE SEQUENCE</scope>
</reference>